<dbReference type="STRING" id="2082308.A0A2K1QFG2"/>
<dbReference type="OrthoDB" id="185455at2759"/>
<proteinExistence type="inferred from homology"/>
<evidence type="ECO:0000256" key="2">
    <source>
        <dbReference type="ARBA" id="ARBA00004123"/>
    </source>
</evidence>
<dbReference type="Gene3D" id="3.90.1150.220">
    <property type="match status" value="1"/>
</dbReference>
<dbReference type="Proteomes" id="UP000243797">
    <property type="component" value="Unassembled WGS sequence"/>
</dbReference>
<keyword evidence="14 15" id="KW-0539">Nucleus</keyword>
<keyword evidence="12 15" id="KW-0233">DNA recombination</keyword>
<dbReference type="PANTHER" id="PTHR20973:SF0">
    <property type="entry name" value="NON-STRUCTURAL MAINTENANCE OF CHROMOSOMES ELEMENT 1 HOMOLOG"/>
    <property type="match status" value="1"/>
</dbReference>
<dbReference type="PANTHER" id="PTHR20973">
    <property type="entry name" value="NON-SMC ELEMENT 1-RELATED"/>
    <property type="match status" value="1"/>
</dbReference>
<evidence type="ECO:0000256" key="6">
    <source>
        <dbReference type="ARBA" id="ARBA00022679"/>
    </source>
</evidence>
<evidence type="ECO:0000313" key="18">
    <source>
        <dbReference type="EMBL" id="PNS13785.1"/>
    </source>
</evidence>
<dbReference type="EC" id="2.3.2.27" evidence="4 15"/>
<keyword evidence="19" id="KW-1185">Reference proteome</keyword>
<dbReference type="GO" id="GO:0000724">
    <property type="term" value="P:double-strand break repair via homologous recombination"/>
    <property type="evidence" value="ECO:0007669"/>
    <property type="project" value="TreeGrafter"/>
</dbReference>
<reference evidence="18 19" key="1">
    <citation type="submission" date="2017-06" db="EMBL/GenBank/DDBJ databases">
        <title>Draft genome sequence of a variant of Elsinoe murrayae.</title>
        <authorList>
            <person name="Cheng Q."/>
        </authorList>
    </citation>
    <scope>NUCLEOTIDE SEQUENCE [LARGE SCALE GENOMIC DNA]</scope>
    <source>
        <strain evidence="18 19">CQ-2017a</strain>
    </source>
</reference>
<feature type="compositionally biased region" description="Low complexity" evidence="16">
    <location>
        <begin position="310"/>
        <end position="319"/>
    </location>
</feature>
<evidence type="ECO:0000256" key="16">
    <source>
        <dbReference type="SAM" id="MobiDB-lite"/>
    </source>
</evidence>
<feature type="domain" description="Non-structural maintenance of chromosomes element 1 RING C4HC3-type" evidence="17">
    <location>
        <begin position="231"/>
        <end position="277"/>
    </location>
</feature>
<evidence type="ECO:0000256" key="11">
    <source>
        <dbReference type="ARBA" id="ARBA00022833"/>
    </source>
</evidence>
<organism evidence="18 19">
    <name type="scientific">Sphaceloma murrayae</name>
    <dbReference type="NCBI Taxonomy" id="2082308"/>
    <lineage>
        <taxon>Eukaryota</taxon>
        <taxon>Fungi</taxon>
        <taxon>Dikarya</taxon>
        <taxon>Ascomycota</taxon>
        <taxon>Pezizomycotina</taxon>
        <taxon>Dothideomycetes</taxon>
        <taxon>Dothideomycetidae</taxon>
        <taxon>Myriangiales</taxon>
        <taxon>Elsinoaceae</taxon>
        <taxon>Sphaceloma</taxon>
    </lineage>
</organism>
<keyword evidence="8 15" id="KW-0227">DNA damage</keyword>
<keyword evidence="7 15" id="KW-0479">Metal-binding</keyword>
<comment type="subunit">
    <text evidence="15">Component of the Smc5-Smc6 complex.</text>
</comment>
<dbReference type="Pfam" id="PF07574">
    <property type="entry name" value="SMC_Nse1"/>
    <property type="match status" value="1"/>
</dbReference>
<evidence type="ECO:0000256" key="8">
    <source>
        <dbReference type="ARBA" id="ARBA00022763"/>
    </source>
</evidence>
<comment type="similarity">
    <text evidence="3 15">Belongs to the NSE1 family.</text>
</comment>
<evidence type="ECO:0000313" key="19">
    <source>
        <dbReference type="Proteomes" id="UP000243797"/>
    </source>
</evidence>
<keyword evidence="10 15" id="KW-0833">Ubl conjugation pathway</keyword>
<keyword evidence="11 15" id="KW-0862">Zinc</keyword>
<feature type="region of interest" description="Disordered" evidence="16">
    <location>
        <begin position="294"/>
        <end position="326"/>
    </location>
</feature>
<dbReference type="Gene3D" id="3.30.40.10">
    <property type="entry name" value="Zinc/RING finger domain, C3HC4 (zinc finger)"/>
    <property type="match status" value="1"/>
</dbReference>
<keyword evidence="6 15" id="KW-0808">Transferase</keyword>
<dbReference type="GO" id="GO:0061630">
    <property type="term" value="F:ubiquitin protein ligase activity"/>
    <property type="evidence" value="ECO:0007669"/>
    <property type="project" value="UniProtKB-EC"/>
</dbReference>
<sequence length="326" mass="35408">MADYNDTHRAFLQVFLARGTLTYETAKPILAAILTAADPSRETMPNDVTPQDFSDYITSLNTAVSPFDFEIRSTVPQNPYPLPDAGPSDRVYALVNTTSDPITQLATTHTPDEIAFLKRVLDHMFETANSRRTEVYAVSPTDALRLSKAPASSQSEGSANAGLTKSEAERCLESLVAEGWLEQSKKGFYRLSPRALMELRTWLVETYNGPQEEGSEEEEEEEETVERVKRCQGCREIVIVGQRCVDLECGVRMHDFCARNALRAAGGGRGGDKCPGCGKGWTGEVLVGEKAAVRGRASGASSMNGAPRRSSGAASATAEASEEEEE</sequence>
<dbReference type="InterPro" id="IPR036388">
    <property type="entry name" value="WH-like_DNA-bd_sf"/>
</dbReference>
<keyword evidence="9 15" id="KW-0863">Zinc-finger</keyword>
<evidence type="ECO:0000256" key="7">
    <source>
        <dbReference type="ARBA" id="ARBA00022723"/>
    </source>
</evidence>
<keyword evidence="13 15" id="KW-0234">DNA repair</keyword>
<evidence type="ECO:0000256" key="10">
    <source>
        <dbReference type="ARBA" id="ARBA00022786"/>
    </source>
</evidence>
<dbReference type="AlphaFoldDB" id="A0A2K1QFG2"/>
<dbReference type="EMBL" id="NKHZ01000094">
    <property type="protein sequence ID" value="PNS13785.1"/>
    <property type="molecule type" value="Genomic_DNA"/>
</dbReference>
<comment type="function">
    <text evidence="15">Acts in a DNA repair pathway for removal of UV-induced DNA damage that is distinct from classical nucleotide excision repair and in repair of ionizing radiation damage. Functions in homologous recombination repair of DNA double strand breaks and in recovery of stalled replication forks.</text>
</comment>
<evidence type="ECO:0000256" key="5">
    <source>
        <dbReference type="ARBA" id="ARBA00019422"/>
    </source>
</evidence>
<dbReference type="Gene3D" id="1.10.10.10">
    <property type="entry name" value="Winged helix-like DNA-binding domain superfamily/Winged helix DNA-binding domain"/>
    <property type="match status" value="1"/>
</dbReference>
<evidence type="ECO:0000256" key="3">
    <source>
        <dbReference type="ARBA" id="ARBA00010258"/>
    </source>
</evidence>
<evidence type="ECO:0000256" key="12">
    <source>
        <dbReference type="ARBA" id="ARBA00023172"/>
    </source>
</evidence>
<comment type="catalytic activity">
    <reaction evidence="1 15">
        <text>S-ubiquitinyl-[E2 ubiquitin-conjugating enzyme]-L-cysteine + [acceptor protein]-L-lysine = [E2 ubiquitin-conjugating enzyme]-L-cysteine + N(6)-ubiquitinyl-[acceptor protein]-L-lysine.</text>
        <dbReference type="EC" id="2.3.2.27"/>
    </reaction>
</comment>
<comment type="subcellular location">
    <subcellularLocation>
        <location evidence="2 15">Nucleus</location>
    </subcellularLocation>
</comment>
<gene>
    <name evidence="18" type="ORF">CAC42_3278</name>
</gene>
<dbReference type="InterPro" id="IPR011513">
    <property type="entry name" value="Nse1"/>
</dbReference>
<dbReference type="GO" id="GO:0005634">
    <property type="term" value="C:nucleus"/>
    <property type="evidence" value="ECO:0007669"/>
    <property type="project" value="UniProtKB-SubCell"/>
</dbReference>
<evidence type="ECO:0000256" key="13">
    <source>
        <dbReference type="ARBA" id="ARBA00023204"/>
    </source>
</evidence>
<evidence type="ECO:0000259" key="17">
    <source>
        <dbReference type="Pfam" id="PF08746"/>
    </source>
</evidence>
<protein>
    <recommendedName>
        <fullName evidence="5 15">Non-structural maintenance of chromosomes element 1 homolog</fullName>
        <ecNumber evidence="4 15">2.3.2.27</ecNumber>
    </recommendedName>
</protein>
<accession>A0A2K1QFG2</accession>
<dbReference type="InterPro" id="IPR014857">
    <property type="entry name" value="Nse1_RING_C4HC3-type"/>
</dbReference>
<dbReference type="InterPro" id="IPR013083">
    <property type="entry name" value="Znf_RING/FYVE/PHD"/>
</dbReference>
<evidence type="ECO:0000256" key="14">
    <source>
        <dbReference type="ARBA" id="ARBA00023242"/>
    </source>
</evidence>
<dbReference type="GO" id="GO:0030915">
    <property type="term" value="C:Smc5-Smc6 complex"/>
    <property type="evidence" value="ECO:0007669"/>
    <property type="project" value="UniProtKB-UniRule"/>
</dbReference>
<dbReference type="Pfam" id="PF08746">
    <property type="entry name" value="zf-RING-like"/>
    <property type="match status" value="1"/>
</dbReference>
<evidence type="ECO:0000256" key="1">
    <source>
        <dbReference type="ARBA" id="ARBA00000900"/>
    </source>
</evidence>
<evidence type="ECO:0000256" key="9">
    <source>
        <dbReference type="ARBA" id="ARBA00022771"/>
    </source>
</evidence>
<comment type="caution">
    <text evidence="18">The sequence shown here is derived from an EMBL/GenBank/DDBJ whole genome shotgun (WGS) entry which is preliminary data.</text>
</comment>
<evidence type="ECO:0000256" key="15">
    <source>
        <dbReference type="RuleBase" id="RU368018"/>
    </source>
</evidence>
<name>A0A2K1QFG2_9PEZI</name>
<dbReference type="InParanoid" id="A0A2K1QFG2"/>
<dbReference type="GO" id="GO:0008270">
    <property type="term" value="F:zinc ion binding"/>
    <property type="evidence" value="ECO:0007669"/>
    <property type="project" value="UniProtKB-KW"/>
</dbReference>
<evidence type="ECO:0000256" key="4">
    <source>
        <dbReference type="ARBA" id="ARBA00012483"/>
    </source>
</evidence>